<proteinExistence type="predicted"/>
<dbReference type="RefSeq" id="WP_022608529.1">
    <property type="nucleotide sequence ID" value="NZ_ASSJ01000076.1"/>
</dbReference>
<dbReference type="EMBL" id="ASSJ01000076">
    <property type="protein sequence ID" value="ERN40402.1"/>
    <property type="molecule type" value="Genomic_DNA"/>
</dbReference>
<dbReference type="InParanoid" id="U5DGI9"/>
<protein>
    <submittedName>
        <fullName evidence="2">Uncharacterized protein</fullName>
    </submittedName>
</protein>
<name>U5DGI9_9CHRO</name>
<gene>
    <name evidence="2" type="ORF">KR51_00029400</name>
</gene>
<keyword evidence="1" id="KW-1133">Transmembrane helix</keyword>
<sequence>MAIVPRVGNYADIEFDNFNLGDLDRLDYIKFCYGYWLYVLILACVLHADLEPPPVSGWQPN</sequence>
<evidence type="ECO:0000313" key="3">
    <source>
        <dbReference type="Proteomes" id="UP000016960"/>
    </source>
</evidence>
<comment type="caution">
    <text evidence="2">The sequence shown here is derived from an EMBL/GenBank/DDBJ whole genome shotgun (WGS) entry which is preliminary data.</text>
</comment>
<organism evidence="2 3">
    <name type="scientific">Rubidibacter lacunae KORDI 51-2</name>
    <dbReference type="NCBI Taxonomy" id="582515"/>
    <lineage>
        <taxon>Bacteria</taxon>
        <taxon>Bacillati</taxon>
        <taxon>Cyanobacteriota</taxon>
        <taxon>Cyanophyceae</taxon>
        <taxon>Oscillatoriophycideae</taxon>
        <taxon>Chroococcales</taxon>
        <taxon>Aphanothecaceae</taxon>
        <taxon>Rubidibacter</taxon>
    </lineage>
</organism>
<keyword evidence="3" id="KW-1185">Reference proteome</keyword>
<dbReference type="AlphaFoldDB" id="U5DGI9"/>
<feature type="transmembrane region" description="Helical" evidence="1">
    <location>
        <begin position="28"/>
        <end position="48"/>
    </location>
</feature>
<dbReference type="Proteomes" id="UP000016960">
    <property type="component" value="Unassembled WGS sequence"/>
</dbReference>
<dbReference type="STRING" id="582515.KR51_00029400"/>
<keyword evidence="1" id="KW-0472">Membrane</keyword>
<accession>U5DGI9</accession>
<evidence type="ECO:0000313" key="2">
    <source>
        <dbReference type="EMBL" id="ERN40402.1"/>
    </source>
</evidence>
<evidence type="ECO:0000256" key="1">
    <source>
        <dbReference type="SAM" id="Phobius"/>
    </source>
</evidence>
<keyword evidence="1" id="KW-0812">Transmembrane</keyword>
<reference evidence="2 3" key="1">
    <citation type="submission" date="2013-05" db="EMBL/GenBank/DDBJ databases">
        <title>Draft genome sequence of Rubidibacter lacunae KORDI 51-2.</title>
        <authorList>
            <person name="Choi D.H."/>
            <person name="Noh J.H."/>
            <person name="Kwon K.-K."/>
            <person name="Lee J.-H."/>
            <person name="Ryu J.-Y."/>
        </authorList>
    </citation>
    <scope>NUCLEOTIDE SEQUENCE [LARGE SCALE GENOMIC DNA]</scope>
    <source>
        <strain evidence="2 3">KORDI 51-2</strain>
    </source>
</reference>